<dbReference type="PANTHER" id="PTHR13723:SF281">
    <property type="entry name" value="PAPILIN"/>
    <property type="match status" value="1"/>
</dbReference>
<dbReference type="InterPro" id="IPR050439">
    <property type="entry name" value="ADAMTS_ADAMTS-like"/>
</dbReference>
<reference evidence="4 5" key="1">
    <citation type="submission" date="2022-05" db="EMBL/GenBank/DDBJ databases">
        <authorList>
            <consortium name="Genoscope - CEA"/>
            <person name="William W."/>
        </authorList>
    </citation>
    <scope>NUCLEOTIDE SEQUENCE [LARGE SCALE GENOMIC DNA]</scope>
</reference>
<dbReference type="PANTHER" id="PTHR13723">
    <property type="entry name" value="ADAMTS A DISINTEGRIN AND METALLOPROTEASE WITH THROMBOSPONDIN MOTIFS PROTEASE"/>
    <property type="match status" value="1"/>
</dbReference>
<dbReference type="InterPro" id="IPR000884">
    <property type="entry name" value="TSP1_rpt"/>
</dbReference>
<dbReference type="PROSITE" id="PS50092">
    <property type="entry name" value="TSP1"/>
    <property type="match status" value="1"/>
</dbReference>
<keyword evidence="5" id="KW-1185">Reference proteome</keyword>
<dbReference type="SUPFAM" id="SSF82895">
    <property type="entry name" value="TSP-1 type 1 repeat"/>
    <property type="match status" value="1"/>
</dbReference>
<feature type="signal peptide" evidence="3">
    <location>
        <begin position="1"/>
        <end position="23"/>
    </location>
</feature>
<feature type="chain" id="PRO_5045036761" evidence="3">
    <location>
        <begin position="24"/>
        <end position="107"/>
    </location>
</feature>
<evidence type="ECO:0000313" key="5">
    <source>
        <dbReference type="Proteomes" id="UP001159405"/>
    </source>
</evidence>
<dbReference type="Proteomes" id="UP001159405">
    <property type="component" value="Unassembled WGS sequence"/>
</dbReference>
<name>A0ABN8R321_9CNID</name>
<evidence type="ECO:0000256" key="3">
    <source>
        <dbReference type="SAM" id="SignalP"/>
    </source>
</evidence>
<keyword evidence="2" id="KW-0964">Secreted</keyword>
<dbReference type="Pfam" id="PF00090">
    <property type="entry name" value="TSP_1"/>
    <property type="match status" value="1"/>
</dbReference>
<dbReference type="SMART" id="SM00209">
    <property type="entry name" value="TSP1"/>
    <property type="match status" value="1"/>
</dbReference>
<gene>
    <name evidence="4" type="ORF">PLOB_00014075</name>
</gene>
<comment type="subcellular location">
    <subcellularLocation>
        <location evidence="1">Secreted</location>
    </subcellularLocation>
</comment>
<evidence type="ECO:0000256" key="1">
    <source>
        <dbReference type="ARBA" id="ARBA00004613"/>
    </source>
</evidence>
<evidence type="ECO:0000313" key="4">
    <source>
        <dbReference type="EMBL" id="CAH3173410.1"/>
    </source>
</evidence>
<dbReference type="InterPro" id="IPR036383">
    <property type="entry name" value="TSP1_rpt_sf"/>
</dbReference>
<sequence>MSIQDFFTTLTVLLFIVEGKSQAIDGGYSSWSEFSECNSTCGNGVKTRARLCNNPEPSSGGKACTGLGPAVEYQACNSFPCRMRACFIRRASTVLSRLDFTTILARF</sequence>
<dbReference type="Gene3D" id="2.20.100.10">
    <property type="entry name" value="Thrombospondin type-1 (TSP1) repeat"/>
    <property type="match status" value="1"/>
</dbReference>
<protein>
    <submittedName>
        <fullName evidence="4">Uncharacterized protein</fullName>
    </submittedName>
</protein>
<organism evidence="4 5">
    <name type="scientific">Porites lobata</name>
    <dbReference type="NCBI Taxonomy" id="104759"/>
    <lineage>
        <taxon>Eukaryota</taxon>
        <taxon>Metazoa</taxon>
        <taxon>Cnidaria</taxon>
        <taxon>Anthozoa</taxon>
        <taxon>Hexacorallia</taxon>
        <taxon>Scleractinia</taxon>
        <taxon>Fungiina</taxon>
        <taxon>Poritidae</taxon>
        <taxon>Porites</taxon>
    </lineage>
</organism>
<dbReference type="EMBL" id="CALNXK010000181">
    <property type="protein sequence ID" value="CAH3173410.1"/>
    <property type="molecule type" value="Genomic_DNA"/>
</dbReference>
<proteinExistence type="predicted"/>
<comment type="caution">
    <text evidence="4">The sequence shown here is derived from an EMBL/GenBank/DDBJ whole genome shotgun (WGS) entry which is preliminary data.</text>
</comment>
<evidence type="ECO:0000256" key="2">
    <source>
        <dbReference type="ARBA" id="ARBA00022525"/>
    </source>
</evidence>
<keyword evidence="3" id="KW-0732">Signal</keyword>
<accession>A0ABN8R321</accession>